<accession>A0A0E9RZW5</accession>
<dbReference type="EMBL" id="GBXM01074115">
    <property type="protein sequence ID" value="JAH34462.1"/>
    <property type="molecule type" value="Transcribed_RNA"/>
</dbReference>
<reference evidence="1" key="1">
    <citation type="submission" date="2014-11" db="EMBL/GenBank/DDBJ databases">
        <authorList>
            <person name="Amaro Gonzalez C."/>
        </authorList>
    </citation>
    <scope>NUCLEOTIDE SEQUENCE</scope>
</reference>
<name>A0A0E9RZW5_ANGAN</name>
<evidence type="ECO:0000313" key="1">
    <source>
        <dbReference type="EMBL" id="JAH34462.1"/>
    </source>
</evidence>
<proteinExistence type="predicted"/>
<sequence>MNISTLYLHNAQYHQVGYS</sequence>
<organism evidence="1">
    <name type="scientific">Anguilla anguilla</name>
    <name type="common">European freshwater eel</name>
    <name type="synonym">Muraena anguilla</name>
    <dbReference type="NCBI Taxonomy" id="7936"/>
    <lineage>
        <taxon>Eukaryota</taxon>
        <taxon>Metazoa</taxon>
        <taxon>Chordata</taxon>
        <taxon>Craniata</taxon>
        <taxon>Vertebrata</taxon>
        <taxon>Euteleostomi</taxon>
        <taxon>Actinopterygii</taxon>
        <taxon>Neopterygii</taxon>
        <taxon>Teleostei</taxon>
        <taxon>Anguilliformes</taxon>
        <taxon>Anguillidae</taxon>
        <taxon>Anguilla</taxon>
    </lineage>
</organism>
<protein>
    <submittedName>
        <fullName evidence="1">Uncharacterized protein</fullName>
    </submittedName>
</protein>
<dbReference type="AlphaFoldDB" id="A0A0E9RZW5"/>
<reference evidence="1" key="2">
    <citation type="journal article" date="2015" name="Fish Shellfish Immunol.">
        <title>Early steps in the European eel (Anguilla anguilla)-Vibrio vulnificus interaction in the gills: Role of the RtxA13 toxin.</title>
        <authorList>
            <person name="Callol A."/>
            <person name="Pajuelo D."/>
            <person name="Ebbesson L."/>
            <person name="Teles M."/>
            <person name="MacKenzie S."/>
            <person name="Amaro C."/>
        </authorList>
    </citation>
    <scope>NUCLEOTIDE SEQUENCE</scope>
</reference>